<dbReference type="InterPro" id="IPR005011">
    <property type="entry name" value="SNU66/SART1"/>
</dbReference>
<dbReference type="AlphaFoldDB" id="A0AA36CE47"/>
<feature type="region of interest" description="Disordered" evidence="6">
    <location>
        <begin position="72"/>
        <end position="91"/>
    </location>
</feature>
<feature type="region of interest" description="Disordered" evidence="6">
    <location>
        <begin position="1"/>
        <end position="63"/>
    </location>
</feature>
<feature type="compositionally biased region" description="Basic and acidic residues" evidence="6">
    <location>
        <begin position="15"/>
        <end position="53"/>
    </location>
</feature>
<name>A0AA36CE47_9BILA</name>
<feature type="region of interest" description="Disordered" evidence="6">
    <location>
        <begin position="142"/>
        <end position="217"/>
    </location>
</feature>
<feature type="compositionally biased region" description="Basic and acidic residues" evidence="6">
    <location>
        <begin position="82"/>
        <end position="91"/>
    </location>
</feature>
<keyword evidence="3" id="KW-0507">mRNA processing</keyword>
<evidence type="ECO:0000256" key="3">
    <source>
        <dbReference type="ARBA" id="ARBA00022664"/>
    </source>
</evidence>
<feature type="non-terminal residue" evidence="7">
    <location>
        <position position="436"/>
    </location>
</feature>
<evidence type="ECO:0000256" key="5">
    <source>
        <dbReference type="ARBA" id="ARBA00023242"/>
    </source>
</evidence>
<evidence type="ECO:0000256" key="6">
    <source>
        <dbReference type="SAM" id="MobiDB-lite"/>
    </source>
</evidence>
<evidence type="ECO:0008006" key="9">
    <source>
        <dbReference type="Google" id="ProtNLM"/>
    </source>
</evidence>
<proteinExistence type="inferred from homology"/>
<keyword evidence="5" id="KW-0539">Nucleus</keyword>
<feature type="compositionally biased region" description="Basic residues" evidence="6">
    <location>
        <begin position="197"/>
        <end position="206"/>
    </location>
</feature>
<evidence type="ECO:0000256" key="4">
    <source>
        <dbReference type="ARBA" id="ARBA00023187"/>
    </source>
</evidence>
<dbReference type="GO" id="GO:0045292">
    <property type="term" value="P:mRNA cis splicing, via spliceosome"/>
    <property type="evidence" value="ECO:0007669"/>
    <property type="project" value="TreeGrafter"/>
</dbReference>
<dbReference type="GO" id="GO:0046540">
    <property type="term" value="C:U4/U6 x U5 tri-snRNP complex"/>
    <property type="evidence" value="ECO:0007669"/>
    <property type="project" value="InterPro"/>
</dbReference>
<evidence type="ECO:0000313" key="7">
    <source>
        <dbReference type="EMBL" id="CAJ0566763.1"/>
    </source>
</evidence>
<gene>
    <name evidence="7" type="ORF">MSPICULIGERA_LOCUS5352</name>
</gene>
<feature type="compositionally biased region" description="Basic and acidic residues" evidence="6">
    <location>
        <begin position="290"/>
        <end position="304"/>
    </location>
</feature>
<evidence type="ECO:0000313" key="8">
    <source>
        <dbReference type="Proteomes" id="UP001177023"/>
    </source>
</evidence>
<feature type="region of interest" description="Disordered" evidence="6">
    <location>
        <begin position="409"/>
        <end position="436"/>
    </location>
</feature>
<dbReference type="GO" id="GO:0000481">
    <property type="term" value="P:maturation of 5S rRNA"/>
    <property type="evidence" value="ECO:0007669"/>
    <property type="project" value="TreeGrafter"/>
</dbReference>
<comment type="similarity">
    <text evidence="2">Belongs to the SNU66/SART1 family.</text>
</comment>
<dbReference type="Pfam" id="PF03343">
    <property type="entry name" value="SART-1"/>
    <property type="match status" value="1"/>
</dbReference>
<evidence type="ECO:0000256" key="1">
    <source>
        <dbReference type="ARBA" id="ARBA00004123"/>
    </source>
</evidence>
<feature type="region of interest" description="Disordered" evidence="6">
    <location>
        <begin position="273"/>
        <end position="304"/>
    </location>
</feature>
<reference evidence="7" key="1">
    <citation type="submission" date="2023-06" db="EMBL/GenBank/DDBJ databases">
        <authorList>
            <person name="Delattre M."/>
        </authorList>
    </citation>
    <scope>NUCLEOTIDE SEQUENCE</scope>
    <source>
        <strain evidence="7">AF72</strain>
    </source>
</reference>
<feature type="non-terminal residue" evidence="7">
    <location>
        <position position="1"/>
    </location>
</feature>
<comment type="subcellular location">
    <subcellularLocation>
        <location evidence="1">Nucleus</location>
    </subcellularLocation>
</comment>
<keyword evidence="4" id="KW-0508">mRNA splicing</keyword>
<dbReference type="InterPro" id="IPR045347">
    <property type="entry name" value="HIND"/>
</dbReference>
<comment type="caution">
    <text evidence="7">The sequence shown here is derived from an EMBL/GenBank/DDBJ whole genome shotgun (WGS) entry which is preliminary data.</text>
</comment>
<sequence>AQTMAREDKKRRKHDSSSEDEGHGRRSKSPVEPRDKRRKSKSPEKVERVEKEGGGGADFSLSIQETNKLRAQLGLAPLEEDTGPKVRDAEDGELTDKIINEEGFEFRHRKADNWGDKKRDDAIKEKIEVAKKKREVYSKVLKSRGLADDSSDDEASGWVTKQRQLDEEKKKAEERAKALDALDEELADSGAIEGQSKKKKTGKKKPASNAMTGGLTIGHSKDEFLSGQEQILVLEDKGVLDDGEEVLVNPNIVDKERTTRNVDLKKKRGAREYGDDLDEFGNPKEGMLSKYDEMDGPERTTFRLDDRGGEVDIEKEKEEREMRQRLLMAGKILVNLDDSNKFTRASEFYTQEEMISFPENDIIPGINLDDVLIDDDAEDELQSMLEKARRLKQQPTRTAGARDIKVEVKEEPMEEGEQQMQATINAKETERSRRRS</sequence>
<evidence type="ECO:0000256" key="2">
    <source>
        <dbReference type="ARBA" id="ARBA00006076"/>
    </source>
</evidence>
<keyword evidence="8" id="KW-1185">Reference proteome</keyword>
<feature type="compositionally biased region" description="Basic and acidic residues" evidence="6">
    <location>
        <begin position="163"/>
        <end position="180"/>
    </location>
</feature>
<dbReference type="EMBL" id="CATQJA010001324">
    <property type="protein sequence ID" value="CAJ0566763.1"/>
    <property type="molecule type" value="Genomic_DNA"/>
</dbReference>
<feature type="compositionally biased region" description="Basic and acidic residues" evidence="6">
    <location>
        <begin position="427"/>
        <end position="436"/>
    </location>
</feature>
<protein>
    <recommendedName>
        <fullName evidence="9">U4/U6.U5 tri-snRNP-associated protein 1</fullName>
    </recommendedName>
</protein>
<dbReference type="Pfam" id="PF19252">
    <property type="entry name" value="HIND"/>
    <property type="match status" value="1"/>
</dbReference>
<organism evidence="7 8">
    <name type="scientific">Mesorhabditis spiculigera</name>
    <dbReference type="NCBI Taxonomy" id="96644"/>
    <lineage>
        <taxon>Eukaryota</taxon>
        <taxon>Metazoa</taxon>
        <taxon>Ecdysozoa</taxon>
        <taxon>Nematoda</taxon>
        <taxon>Chromadorea</taxon>
        <taxon>Rhabditida</taxon>
        <taxon>Rhabditina</taxon>
        <taxon>Rhabditomorpha</taxon>
        <taxon>Rhabditoidea</taxon>
        <taxon>Rhabditidae</taxon>
        <taxon>Mesorhabditinae</taxon>
        <taxon>Mesorhabditis</taxon>
    </lineage>
</organism>
<dbReference type="PANTHER" id="PTHR14152:SF5">
    <property type="entry name" value="U4_U6.U5 TRI-SNRNP-ASSOCIATED PROTEIN 1"/>
    <property type="match status" value="1"/>
</dbReference>
<dbReference type="Proteomes" id="UP001177023">
    <property type="component" value="Unassembled WGS sequence"/>
</dbReference>
<accession>A0AA36CE47</accession>
<dbReference type="PANTHER" id="PTHR14152">
    <property type="entry name" value="SQUAMOUS CELL CARCINOMA ANTIGEN RECOGNISED BY CYTOTOXIC T LYMPHOCYTES"/>
    <property type="match status" value="1"/>
</dbReference>